<dbReference type="PROSITE" id="PS50994">
    <property type="entry name" value="INTEGRASE"/>
    <property type="match status" value="1"/>
</dbReference>
<dbReference type="InterPro" id="IPR012337">
    <property type="entry name" value="RNaseH-like_sf"/>
</dbReference>
<dbReference type="InterPro" id="IPR041588">
    <property type="entry name" value="Integrase_H2C2"/>
</dbReference>
<evidence type="ECO:0000259" key="1">
    <source>
        <dbReference type="PROSITE" id="PS50994"/>
    </source>
</evidence>
<dbReference type="Pfam" id="PF18701">
    <property type="entry name" value="DUF5641"/>
    <property type="match status" value="1"/>
</dbReference>
<keyword evidence="2" id="KW-1185">Reference proteome</keyword>
<organism evidence="2 3">
    <name type="scientific">Panagrolaimus superbus</name>
    <dbReference type="NCBI Taxonomy" id="310955"/>
    <lineage>
        <taxon>Eukaryota</taxon>
        <taxon>Metazoa</taxon>
        <taxon>Ecdysozoa</taxon>
        <taxon>Nematoda</taxon>
        <taxon>Chromadorea</taxon>
        <taxon>Rhabditida</taxon>
        <taxon>Tylenchina</taxon>
        <taxon>Panagrolaimomorpha</taxon>
        <taxon>Panagrolaimoidea</taxon>
        <taxon>Panagrolaimidae</taxon>
        <taxon>Panagrolaimus</taxon>
    </lineage>
</organism>
<dbReference type="AlphaFoldDB" id="A0A914Y0E3"/>
<evidence type="ECO:0000313" key="3">
    <source>
        <dbReference type="WBParaSite" id="PSU_v2.g1134.t1"/>
    </source>
</evidence>
<evidence type="ECO:0000313" key="2">
    <source>
        <dbReference type="Proteomes" id="UP000887577"/>
    </source>
</evidence>
<dbReference type="PANTHER" id="PTHR47331">
    <property type="entry name" value="PHD-TYPE DOMAIN-CONTAINING PROTEIN"/>
    <property type="match status" value="1"/>
</dbReference>
<proteinExistence type="predicted"/>
<dbReference type="InterPro" id="IPR040676">
    <property type="entry name" value="DUF5641"/>
</dbReference>
<dbReference type="Proteomes" id="UP000887577">
    <property type="component" value="Unplaced"/>
</dbReference>
<dbReference type="WBParaSite" id="PSU_v2.g1134.t1">
    <property type="protein sequence ID" value="PSU_v2.g1134.t1"/>
    <property type="gene ID" value="PSU_v2.g1134"/>
</dbReference>
<dbReference type="GO" id="GO:0015074">
    <property type="term" value="P:DNA integration"/>
    <property type="evidence" value="ECO:0007669"/>
    <property type="project" value="InterPro"/>
</dbReference>
<dbReference type="Pfam" id="PF17921">
    <property type="entry name" value="Integrase_H2C2"/>
    <property type="match status" value="1"/>
</dbReference>
<feature type="domain" description="Integrase catalytic" evidence="1">
    <location>
        <begin position="152"/>
        <end position="330"/>
    </location>
</feature>
<dbReference type="InterPro" id="IPR036397">
    <property type="entry name" value="RNaseH_sf"/>
</dbReference>
<dbReference type="Gene3D" id="3.30.420.10">
    <property type="entry name" value="Ribonuclease H-like superfamily/Ribonuclease H"/>
    <property type="match status" value="1"/>
</dbReference>
<protein>
    <submittedName>
        <fullName evidence="3">Integrase catalytic domain-containing protein</fullName>
    </submittedName>
</protein>
<dbReference type="InterPro" id="IPR001584">
    <property type="entry name" value="Integrase_cat-core"/>
</dbReference>
<sequence>MENLNPSNCKEDEKNGIKVDPMDVQVAENAIICQEQEILIKPNDIKEFKLIKDDKGVYRINCRFDHAELINAHPIFIPKTSSIAKMIVMEIHEELQHAGIPHTLSMLRETYWIPAGRALVKKCINRCSECKIWKSKPFELPIMPQLPGSRVCRSKPFQSTGVDYCGPFKIKGSNEKAWVILFTCFTTRLVHLEVVETMNAEDFLLSFRNFVGRCGKPKYILSDNAKQFKTAAKALDEIWKKAVLDDRSLDYFLQNDITWDFITERAPWKGGLYERMVGLVKNAMKMSIGKKVLTVYNFRTLLIEIEATINSRPLTYVHAKEPFVIRPADFIYPSINLQLPSIANENAASDRSYIPNTAGGGVKLVELYEKNLQCLDKFWQIWSKDYLNMLRERNGNEHKSMRGSVQRKPIAGEIVLVYESDQPRNNWKTAKINDVIESSDAQIRSCEIQYMDGFITRRALNHLYPLEEGAVNVDLQAEDEEVDSYVE</sequence>
<dbReference type="SUPFAM" id="SSF53098">
    <property type="entry name" value="Ribonuclease H-like"/>
    <property type="match status" value="1"/>
</dbReference>
<dbReference type="Gene3D" id="1.10.340.70">
    <property type="match status" value="1"/>
</dbReference>
<name>A0A914Y0E3_9BILA</name>
<reference evidence="3" key="1">
    <citation type="submission" date="2022-11" db="UniProtKB">
        <authorList>
            <consortium name="WormBaseParasite"/>
        </authorList>
    </citation>
    <scope>IDENTIFICATION</scope>
</reference>
<dbReference type="GO" id="GO:0003676">
    <property type="term" value="F:nucleic acid binding"/>
    <property type="evidence" value="ECO:0007669"/>
    <property type="project" value="InterPro"/>
</dbReference>
<accession>A0A914Y0E3</accession>